<dbReference type="GO" id="GO:0016567">
    <property type="term" value="P:protein ubiquitination"/>
    <property type="evidence" value="ECO:0007669"/>
    <property type="project" value="InterPro"/>
</dbReference>
<feature type="domain" description="U-box" evidence="3">
    <location>
        <begin position="144"/>
        <end position="222"/>
    </location>
</feature>
<dbReference type="SMART" id="SM00671">
    <property type="entry name" value="SEL1"/>
    <property type="match status" value="3"/>
</dbReference>
<evidence type="ECO:0000256" key="2">
    <source>
        <dbReference type="SAM" id="Phobius"/>
    </source>
</evidence>
<dbReference type="SUPFAM" id="SSF81901">
    <property type="entry name" value="HCP-like"/>
    <property type="match status" value="1"/>
</dbReference>
<feature type="compositionally biased region" description="Basic and acidic residues" evidence="1">
    <location>
        <begin position="84"/>
        <end position="115"/>
    </location>
</feature>
<accession>A0A9N8HQS3</accession>
<organism evidence="4 5">
    <name type="scientific">Seminavis robusta</name>
    <dbReference type="NCBI Taxonomy" id="568900"/>
    <lineage>
        <taxon>Eukaryota</taxon>
        <taxon>Sar</taxon>
        <taxon>Stramenopiles</taxon>
        <taxon>Ochrophyta</taxon>
        <taxon>Bacillariophyta</taxon>
        <taxon>Bacillariophyceae</taxon>
        <taxon>Bacillariophycidae</taxon>
        <taxon>Naviculales</taxon>
        <taxon>Naviculaceae</taxon>
        <taxon>Seminavis</taxon>
    </lineage>
</organism>
<proteinExistence type="predicted"/>
<evidence type="ECO:0000313" key="4">
    <source>
        <dbReference type="EMBL" id="CAB9521742.1"/>
    </source>
</evidence>
<comment type="caution">
    <text evidence="4">The sequence shown here is derived from an EMBL/GenBank/DDBJ whole genome shotgun (WGS) entry which is preliminary data.</text>
</comment>
<dbReference type="InterPro" id="IPR013083">
    <property type="entry name" value="Znf_RING/FYVE/PHD"/>
</dbReference>
<dbReference type="SUPFAM" id="SSF57850">
    <property type="entry name" value="RING/U-box"/>
    <property type="match status" value="1"/>
</dbReference>
<evidence type="ECO:0000259" key="3">
    <source>
        <dbReference type="PROSITE" id="PS51698"/>
    </source>
</evidence>
<evidence type="ECO:0000313" key="5">
    <source>
        <dbReference type="Proteomes" id="UP001153069"/>
    </source>
</evidence>
<dbReference type="Gene3D" id="1.25.40.10">
    <property type="entry name" value="Tetratricopeptide repeat domain"/>
    <property type="match status" value="1"/>
</dbReference>
<dbReference type="Proteomes" id="UP001153069">
    <property type="component" value="Unassembled WGS sequence"/>
</dbReference>
<dbReference type="InterPro" id="IPR006597">
    <property type="entry name" value="Sel1-like"/>
</dbReference>
<gene>
    <name evidence="4" type="ORF">SEMRO_1227_G254310.1</name>
</gene>
<dbReference type="InterPro" id="IPR052085">
    <property type="entry name" value="WD-SAM-U-box"/>
</dbReference>
<feature type="transmembrane region" description="Helical" evidence="2">
    <location>
        <begin position="20"/>
        <end position="37"/>
    </location>
</feature>
<reference evidence="4" key="1">
    <citation type="submission" date="2020-06" db="EMBL/GenBank/DDBJ databases">
        <authorList>
            <consortium name="Plant Systems Biology data submission"/>
        </authorList>
    </citation>
    <scope>NUCLEOTIDE SEQUENCE</scope>
    <source>
        <strain evidence="4">D6</strain>
    </source>
</reference>
<dbReference type="Pfam" id="PF04564">
    <property type="entry name" value="U-box"/>
    <property type="match status" value="1"/>
</dbReference>
<dbReference type="GO" id="GO:0004842">
    <property type="term" value="F:ubiquitin-protein transferase activity"/>
    <property type="evidence" value="ECO:0007669"/>
    <property type="project" value="InterPro"/>
</dbReference>
<keyword evidence="2" id="KW-1133">Transmembrane helix</keyword>
<dbReference type="SMART" id="SM00504">
    <property type="entry name" value="Ubox"/>
    <property type="match status" value="1"/>
</dbReference>
<dbReference type="InterPro" id="IPR011990">
    <property type="entry name" value="TPR-like_helical_dom_sf"/>
</dbReference>
<dbReference type="Gene3D" id="3.30.40.10">
    <property type="entry name" value="Zinc/RING finger domain, C3HC4 (zinc finger)"/>
    <property type="match status" value="1"/>
</dbReference>
<dbReference type="EMBL" id="CAICTM010001225">
    <property type="protein sequence ID" value="CAB9521742.1"/>
    <property type="molecule type" value="Genomic_DNA"/>
</dbReference>
<sequence length="392" mass="42841">MTLQLASEEIDKLTSRIYDLLPFLLVVLSILALFYLSPSNGASVAPPPTNAKPDDAIEADDQHNNASDSHPNDAGDLQLNDATEDQHDKAPPTNAKPDDASDAKPDDASDSHPNDAGDLQLNDATEDQSSNTSATTSEKHPKKNPADDLICPITRELPWVPVTAADGRTYEREAIKTYFKTQREKGLPIKSPFTNETMNDKLLPAPHIKSLIETLIENNVIAGDLLEAWNKRIEGEEEKEDLLQEANDGDGDAMYAVACHYEKGTWGFPEDPSLSFEWYKKSHQAGNTRGTACLGMAFLGGRGVERCHPLGMMYLGQAATAGSSFAACWLGTCLAKGYYGMPVNEKEGIFWLRKSLGVCAYPHMSNNTKIDAVLLLEKLLESQNEDSDADDN</sequence>
<dbReference type="Pfam" id="PF08238">
    <property type="entry name" value="Sel1"/>
    <property type="match status" value="3"/>
</dbReference>
<dbReference type="InterPro" id="IPR003613">
    <property type="entry name" value="Ubox_domain"/>
</dbReference>
<dbReference type="AlphaFoldDB" id="A0A9N8HQS3"/>
<feature type="compositionally biased region" description="Polar residues" evidence="1">
    <location>
        <begin position="127"/>
        <end position="136"/>
    </location>
</feature>
<keyword evidence="5" id="KW-1185">Reference proteome</keyword>
<feature type="region of interest" description="Disordered" evidence="1">
    <location>
        <begin position="40"/>
        <end position="149"/>
    </location>
</feature>
<feature type="compositionally biased region" description="Basic and acidic residues" evidence="1">
    <location>
        <begin position="52"/>
        <end position="63"/>
    </location>
</feature>
<dbReference type="PROSITE" id="PS51698">
    <property type="entry name" value="U_BOX"/>
    <property type="match status" value="1"/>
</dbReference>
<dbReference type="OrthoDB" id="10064100at2759"/>
<dbReference type="PANTHER" id="PTHR46573">
    <property type="entry name" value="WD REPEAT, SAM AND U-BOX DOMAIN-CONTAINING PROTEIN 1"/>
    <property type="match status" value="1"/>
</dbReference>
<evidence type="ECO:0000256" key="1">
    <source>
        <dbReference type="SAM" id="MobiDB-lite"/>
    </source>
</evidence>
<dbReference type="PANTHER" id="PTHR46573:SF1">
    <property type="entry name" value="WD REPEAT, SAM AND U-BOX DOMAIN-CONTAINING PROTEIN 1"/>
    <property type="match status" value="1"/>
</dbReference>
<keyword evidence="2" id="KW-0472">Membrane</keyword>
<protein>
    <submittedName>
        <fullName evidence="4">U-box domain-containing protein</fullName>
    </submittedName>
</protein>
<name>A0A9N8HQS3_9STRA</name>
<keyword evidence="2" id="KW-0812">Transmembrane</keyword>